<evidence type="ECO:0000313" key="5">
    <source>
        <dbReference type="Proteomes" id="UP001164746"/>
    </source>
</evidence>
<reference evidence="4" key="1">
    <citation type="submission" date="2022-11" db="EMBL/GenBank/DDBJ databases">
        <title>Centuries of genome instability and evolution in soft-shell clam transmissible cancer (bioRxiv).</title>
        <authorList>
            <person name="Hart S.F.M."/>
            <person name="Yonemitsu M.A."/>
            <person name="Giersch R.M."/>
            <person name="Beal B.F."/>
            <person name="Arriagada G."/>
            <person name="Davis B.W."/>
            <person name="Ostrander E.A."/>
            <person name="Goff S.P."/>
            <person name="Metzger M.J."/>
        </authorList>
    </citation>
    <scope>NUCLEOTIDE SEQUENCE</scope>
    <source>
        <strain evidence="4">MELC-2E11</strain>
        <tissue evidence="4">Siphon/mantle</tissue>
    </source>
</reference>
<dbReference type="Proteomes" id="UP001164746">
    <property type="component" value="Chromosome 1"/>
</dbReference>
<accession>A0ABY7DBF0</accession>
<feature type="region of interest" description="Disordered" evidence="3">
    <location>
        <begin position="241"/>
        <end position="263"/>
    </location>
</feature>
<proteinExistence type="inferred from homology"/>
<feature type="region of interest" description="Disordered" evidence="3">
    <location>
        <begin position="1"/>
        <end position="24"/>
    </location>
</feature>
<feature type="region of interest" description="Disordered" evidence="3">
    <location>
        <begin position="416"/>
        <end position="471"/>
    </location>
</feature>
<dbReference type="Pfam" id="PF05276">
    <property type="entry name" value="SH3BP5"/>
    <property type="match status" value="2"/>
</dbReference>
<evidence type="ECO:0000313" key="4">
    <source>
        <dbReference type="EMBL" id="WAQ93685.1"/>
    </source>
</evidence>
<gene>
    <name evidence="4" type="ORF">MAR_006156</name>
</gene>
<sequence>MDVCEQTNERPDGSSDEEDDYVDPRIQEARTKYRSIVSTTSGQMEQIAHDRKKSIQKAREYYKLVTEAKLAQSEALKAARQYQTAVGVCRAARETVALAESRLKQEATGVDGGGSRKDATRTGAPEAGKPVLGNDNTNSAARAEQQKQNVTDLHAGIKCSKMRYTAALRKLEEISEEIHQARRERLWAKIPRMPAIGADTDSIGSSEFDTHSILFGGSEALDDTETDTDISGVGSCSYFQYDEDENETGDPENEADVPPTDDSGICLEDLENKMDDVFVSERRATVVERSPTQEGDNKDGDGFTVMVNREESVSDEINAKINNSVTVNDVFADKLLLGGEMVNNENNRQDADNNTSEADEVRIAKQERVAGRLQEEDNGVGDVDKTMTEFVQEGDDTSDVDKTMTELVSESGVVSEYSTFTIPNKSEQDVENRNNAQEMGKGGKRKTNSVDTYEGVDLSNVERPSLSGEEN</sequence>
<dbReference type="EMBL" id="CP111012">
    <property type="protein sequence ID" value="WAQ93685.1"/>
    <property type="molecule type" value="Genomic_DNA"/>
</dbReference>
<keyword evidence="5" id="KW-1185">Reference proteome</keyword>
<feature type="compositionally biased region" description="Polar residues" evidence="3">
    <location>
        <begin position="416"/>
        <end position="425"/>
    </location>
</feature>
<keyword evidence="2" id="KW-0175">Coiled coil</keyword>
<dbReference type="PANTHER" id="PTHR19423">
    <property type="entry name" value="SH3 DOMAIN-BINDING PROTEIN 5"/>
    <property type="match status" value="1"/>
</dbReference>
<evidence type="ECO:0000256" key="3">
    <source>
        <dbReference type="SAM" id="MobiDB-lite"/>
    </source>
</evidence>
<protein>
    <submittedName>
        <fullName evidence="4">3BP5-like protein</fullName>
    </submittedName>
</protein>
<feature type="compositionally biased region" description="Polar residues" evidence="3">
    <location>
        <begin position="134"/>
        <end position="149"/>
    </location>
</feature>
<dbReference type="PANTHER" id="PTHR19423:SF1">
    <property type="entry name" value="SH3 DOMAIN-BINDING PROTEIN 5"/>
    <property type="match status" value="1"/>
</dbReference>
<evidence type="ECO:0000256" key="1">
    <source>
        <dbReference type="ARBA" id="ARBA00007796"/>
    </source>
</evidence>
<dbReference type="InterPro" id="IPR007940">
    <property type="entry name" value="SH3BP5"/>
</dbReference>
<feature type="region of interest" description="Disordered" evidence="3">
    <location>
        <begin position="106"/>
        <end position="149"/>
    </location>
</feature>
<feature type="compositionally biased region" description="Acidic residues" evidence="3">
    <location>
        <begin position="241"/>
        <end position="255"/>
    </location>
</feature>
<organism evidence="4 5">
    <name type="scientific">Mya arenaria</name>
    <name type="common">Soft-shell clam</name>
    <dbReference type="NCBI Taxonomy" id="6604"/>
    <lineage>
        <taxon>Eukaryota</taxon>
        <taxon>Metazoa</taxon>
        <taxon>Spiralia</taxon>
        <taxon>Lophotrochozoa</taxon>
        <taxon>Mollusca</taxon>
        <taxon>Bivalvia</taxon>
        <taxon>Autobranchia</taxon>
        <taxon>Heteroconchia</taxon>
        <taxon>Euheterodonta</taxon>
        <taxon>Imparidentia</taxon>
        <taxon>Neoheterodontei</taxon>
        <taxon>Myida</taxon>
        <taxon>Myoidea</taxon>
        <taxon>Myidae</taxon>
        <taxon>Mya</taxon>
    </lineage>
</organism>
<comment type="similarity">
    <text evidence="1">Belongs to the SH3BP5 family.</text>
</comment>
<evidence type="ECO:0000256" key="2">
    <source>
        <dbReference type="ARBA" id="ARBA00023054"/>
    </source>
</evidence>
<name>A0ABY7DBF0_MYAAR</name>